<feature type="region of interest" description="Disordered" evidence="1">
    <location>
        <begin position="1"/>
        <end position="104"/>
    </location>
</feature>
<evidence type="ECO:0000256" key="1">
    <source>
        <dbReference type="SAM" id="MobiDB-lite"/>
    </source>
</evidence>
<feature type="transmembrane region" description="Helical" evidence="2">
    <location>
        <begin position="122"/>
        <end position="145"/>
    </location>
</feature>
<feature type="compositionally biased region" description="Pro residues" evidence="1">
    <location>
        <begin position="1"/>
        <end position="13"/>
    </location>
</feature>
<accession>G2QD28</accession>
<name>G2QD28_THET4</name>
<dbReference type="Proteomes" id="UP000007322">
    <property type="component" value="Chromosome 3"/>
</dbReference>
<proteinExistence type="predicted"/>
<organism evidence="3 4">
    <name type="scientific">Thermothelomyces thermophilus (strain ATCC 42464 / BCRC 31852 / DSM 1799)</name>
    <name type="common">Sporotrichum thermophile</name>
    <dbReference type="NCBI Taxonomy" id="573729"/>
    <lineage>
        <taxon>Eukaryota</taxon>
        <taxon>Fungi</taxon>
        <taxon>Dikarya</taxon>
        <taxon>Ascomycota</taxon>
        <taxon>Pezizomycotina</taxon>
        <taxon>Sordariomycetes</taxon>
        <taxon>Sordariomycetidae</taxon>
        <taxon>Sordariales</taxon>
        <taxon>Chaetomiaceae</taxon>
        <taxon>Thermothelomyces</taxon>
    </lineage>
</organism>
<reference evidence="3 4" key="1">
    <citation type="journal article" date="2011" name="Nat. Biotechnol.">
        <title>Comparative genomic analysis of the thermophilic biomass-degrading fungi Myceliophthora thermophila and Thielavia terrestris.</title>
        <authorList>
            <person name="Berka R.M."/>
            <person name="Grigoriev I.V."/>
            <person name="Otillar R."/>
            <person name="Salamov A."/>
            <person name="Grimwood J."/>
            <person name="Reid I."/>
            <person name="Ishmael N."/>
            <person name="John T."/>
            <person name="Darmond C."/>
            <person name="Moisan M.-C."/>
            <person name="Henrissat B."/>
            <person name="Coutinho P.M."/>
            <person name="Lombard V."/>
            <person name="Natvig D.O."/>
            <person name="Lindquist E."/>
            <person name="Schmutz J."/>
            <person name="Lucas S."/>
            <person name="Harris P."/>
            <person name="Powlowski J."/>
            <person name="Bellemare A."/>
            <person name="Taylor D."/>
            <person name="Butler G."/>
            <person name="de Vries R.P."/>
            <person name="Allijn I.E."/>
            <person name="van den Brink J."/>
            <person name="Ushinsky S."/>
            <person name="Storms R."/>
            <person name="Powell A.J."/>
            <person name="Paulsen I.T."/>
            <person name="Elbourne L.D.H."/>
            <person name="Baker S.E."/>
            <person name="Magnuson J."/>
            <person name="LaBoissiere S."/>
            <person name="Clutterbuck A.J."/>
            <person name="Martinez D."/>
            <person name="Wogulis M."/>
            <person name="de Leon A.L."/>
            <person name="Rey M.W."/>
            <person name="Tsang A."/>
        </authorList>
    </citation>
    <scope>NUCLEOTIDE SEQUENCE [LARGE SCALE GENOMIC DNA]</scope>
    <source>
        <strain evidence="4">ATCC 42464 / BCRC 31852 / DSM 1799</strain>
    </source>
</reference>
<dbReference type="GeneID" id="11509447"/>
<keyword evidence="2" id="KW-1133">Transmembrane helix</keyword>
<evidence type="ECO:0000313" key="3">
    <source>
        <dbReference type="EMBL" id="AEO58246.1"/>
    </source>
</evidence>
<dbReference type="HOGENOM" id="CLU_1778746_0_0_1"/>
<feature type="compositionally biased region" description="Basic and acidic residues" evidence="1">
    <location>
        <begin position="61"/>
        <end position="104"/>
    </location>
</feature>
<keyword evidence="4" id="KW-1185">Reference proteome</keyword>
<dbReference type="KEGG" id="mtm:MYCTH_2305443"/>
<keyword evidence="2" id="KW-0472">Membrane</keyword>
<dbReference type="RefSeq" id="XP_003663491.1">
    <property type="nucleotide sequence ID" value="XM_003663443.1"/>
</dbReference>
<evidence type="ECO:0000256" key="2">
    <source>
        <dbReference type="SAM" id="Phobius"/>
    </source>
</evidence>
<dbReference type="EMBL" id="CP003004">
    <property type="protein sequence ID" value="AEO58246.1"/>
    <property type="molecule type" value="Genomic_DNA"/>
</dbReference>
<dbReference type="AlphaFoldDB" id="G2QD28"/>
<dbReference type="InParanoid" id="G2QD28"/>
<dbReference type="VEuPathDB" id="FungiDB:MYCTH_2305443"/>
<evidence type="ECO:0000313" key="4">
    <source>
        <dbReference type="Proteomes" id="UP000007322"/>
    </source>
</evidence>
<gene>
    <name evidence="3" type="ORF">MYCTH_2305443</name>
</gene>
<sequence length="146" mass="16239">MSTTPPLPPPPGLPGFATAHFDHRRDSESVATLPPYQPADEPHKGKEKKKKKEPLVASSPKADRAQERARMAEEREERKKREKEEKKREKERAREERRRETKGKRGIELGSLSGSKVLDAGIFASLCCCLICCFPCGGGLAAVLMD</sequence>
<protein>
    <submittedName>
        <fullName evidence="3">Uncharacterized protein</fullName>
    </submittedName>
</protein>
<keyword evidence="2" id="KW-0812">Transmembrane</keyword>